<proteinExistence type="inferred from homology"/>
<dbReference type="GO" id="GO:0006412">
    <property type="term" value="P:translation"/>
    <property type="evidence" value="ECO:0007669"/>
    <property type="project" value="UniProtKB-ARBA"/>
</dbReference>
<dbReference type="PRINTS" id="PR01868">
    <property type="entry name" value="ABCEFAMILY"/>
</dbReference>
<feature type="compositionally biased region" description="Polar residues" evidence="4">
    <location>
        <begin position="1"/>
        <end position="14"/>
    </location>
</feature>
<dbReference type="PROSITE" id="PS51379">
    <property type="entry name" value="4FE4S_FER_2"/>
    <property type="match status" value="1"/>
</dbReference>
<gene>
    <name evidence="7" type="ORF">CLODIP_2_CD09375</name>
</gene>
<sequence>MHRNSSLPGPSSATAKKDRKTRGWSMFNRGGSGAHVTDSGATVLWLPYCSHKDRCVDSAEACKAECLRLVTDLNREVSSHHSLARTLGGSGDNSQLRDELKRARRRAQELTKQARLKLLPALSDQKLNERDKAEIERLWYLYCCCVCILEGDMQRSLSLLRLFSLSGTHATLINTGLHEFGGICAVLHHKPVATVAAVAAMGGFRPPGDPMEGDKVALETAELNQLQKEIVDLREVVPEFQRDCDNSVIDMKEWQQHMEQQNAAAAAAQNNGKTKEGSENKEQSAEDECQVSIEGEAMSLQQRRCLCYVLVSVAPPLDKTCNHRWPAHQPLLRVSRVHFHRGLVPARSVGPRNSRGISRFTMSRRQKATEEKEKLTRIAIVSTDKCKPKRCRQECKKSCPVVRMGKLCIEVTPNDKIATISEELCIGCGICVKKCPFEAINIINLPSNLDKDTTHRYSQNSFKLHRLPIPRPGEVLGLVGTNGIGKSTALKILAGKLKPNLGRFTDPPDWTEILSHFRGSELQNYFTKILEDDLKALIKPQYVDQIPKAVKGQVQQLLTKKNERNNEAEISDMLDLHNIKTRNVGELSGGELQRFACAMVCIQSGDIFMFDEPSSYLDVKQRLKAAQTIRSLLREDKFIIVVEHDLSVLDYLSDFICCLYGMPGAYGVVTMPFSVREGINIFLDGFVPTENLRFRDESLVFKVSESATEEEIKRLNHYEYPDMIKTLGDFKMEVKGGQFTDAEIIVLLGENGTGKTTFIKMLAGKVHPDDGSKEIPQLHISYKPQTISPKSTGPVRNLLHDKIRDAYVHPQFITDVMKPMKIEEVMDQDVQNLSGGELQRVAMALCLGKPADVYLIDEPSAYLDSEQRLVCAKVIKRFILHAKKTGFVVEHDFIMATYLADRVIVFEGLPSVETLAHAPQNLLNGMNRFLELLGITFRRDPNNYRPRINKLNSVKDTEQKRAGQYFFLED</sequence>
<organism evidence="7 8">
    <name type="scientific">Cloeon dipterum</name>
    <dbReference type="NCBI Taxonomy" id="197152"/>
    <lineage>
        <taxon>Eukaryota</taxon>
        <taxon>Metazoa</taxon>
        <taxon>Ecdysozoa</taxon>
        <taxon>Arthropoda</taxon>
        <taxon>Hexapoda</taxon>
        <taxon>Insecta</taxon>
        <taxon>Pterygota</taxon>
        <taxon>Palaeoptera</taxon>
        <taxon>Ephemeroptera</taxon>
        <taxon>Pisciforma</taxon>
        <taxon>Baetidae</taxon>
        <taxon>Cloeon</taxon>
    </lineage>
</organism>
<dbReference type="InterPro" id="IPR034348">
    <property type="entry name" value="RLI_dom_1"/>
</dbReference>
<accession>A0A8S1DBR1</accession>
<dbReference type="PANTHER" id="PTHR19248">
    <property type="entry name" value="ATP-BINDING TRANSPORT PROTEIN-RELATED"/>
    <property type="match status" value="1"/>
</dbReference>
<evidence type="ECO:0000256" key="4">
    <source>
        <dbReference type="SAM" id="MobiDB-lite"/>
    </source>
</evidence>
<dbReference type="GO" id="GO:0016887">
    <property type="term" value="F:ATP hydrolysis activity"/>
    <property type="evidence" value="ECO:0007669"/>
    <property type="project" value="InterPro"/>
</dbReference>
<dbReference type="GO" id="GO:0060255">
    <property type="term" value="P:regulation of macromolecule metabolic process"/>
    <property type="evidence" value="ECO:0007669"/>
    <property type="project" value="UniProtKB-ARBA"/>
</dbReference>
<dbReference type="InterPro" id="IPR017900">
    <property type="entry name" value="4Fe4S_Fe_S_CS"/>
</dbReference>
<comment type="similarity">
    <text evidence="3">Belongs to the ABC transporter superfamily. ABCE family.</text>
</comment>
<feature type="compositionally biased region" description="Low complexity" evidence="4">
    <location>
        <begin position="260"/>
        <end position="271"/>
    </location>
</feature>
<feature type="domain" description="4Fe-4S ferredoxin-type" evidence="6">
    <location>
        <begin position="416"/>
        <end position="445"/>
    </location>
</feature>
<dbReference type="NCBIfam" id="NF009945">
    <property type="entry name" value="PRK13409.1"/>
    <property type="match status" value="1"/>
</dbReference>
<dbReference type="OrthoDB" id="6593433at2759"/>
<dbReference type="CDD" id="cd03236">
    <property type="entry name" value="ABC_RNaseL_inhibitor_domain1"/>
    <property type="match status" value="1"/>
</dbReference>
<name>A0A8S1DBR1_9INSE</name>
<keyword evidence="8" id="KW-1185">Reference proteome</keyword>
<dbReference type="InterPro" id="IPR003439">
    <property type="entry name" value="ABC_transporter-like_ATP-bd"/>
</dbReference>
<evidence type="ECO:0000313" key="7">
    <source>
        <dbReference type="EMBL" id="CAB3380074.1"/>
    </source>
</evidence>
<evidence type="ECO:0000256" key="2">
    <source>
        <dbReference type="ARBA" id="ARBA00022840"/>
    </source>
</evidence>
<dbReference type="SUPFAM" id="SSF54862">
    <property type="entry name" value="4Fe-4S ferredoxins"/>
    <property type="match status" value="1"/>
</dbReference>
<feature type="domain" description="ABC transporter" evidence="5">
    <location>
        <begin position="440"/>
        <end position="685"/>
    </location>
</feature>
<evidence type="ECO:0000256" key="3">
    <source>
        <dbReference type="ARBA" id="ARBA00061689"/>
    </source>
</evidence>
<feature type="compositionally biased region" description="Basic and acidic residues" evidence="4">
    <location>
        <begin position="273"/>
        <end position="284"/>
    </location>
</feature>
<evidence type="ECO:0000256" key="1">
    <source>
        <dbReference type="ARBA" id="ARBA00022741"/>
    </source>
</evidence>
<dbReference type="Pfam" id="PF04068">
    <property type="entry name" value="Fer4_RLI"/>
    <property type="match status" value="1"/>
</dbReference>
<evidence type="ECO:0000313" key="8">
    <source>
        <dbReference type="Proteomes" id="UP000494165"/>
    </source>
</evidence>
<dbReference type="FunFam" id="3.40.50.300:FF:000144">
    <property type="entry name" value="ATP-binding cassette sub-family E member 1"/>
    <property type="match status" value="1"/>
</dbReference>
<dbReference type="Gene3D" id="3.40.50.300">
    <property type="entry name" value="P-loop containing nucleotide triphosphate hydrolases"/>
    <property type="match status" value="2"/>
</dbReference>
<feature type="domain" description="ABC transporter" evidence="5">
    <location>
        <begin position="712"/>
        <end position="933"/>
    </location>
</feature>
<reference evidence="7 8" key="1">
    <citation type="submission" date="2020-04" db="EMBL/GenBank/DDBJ databases">
        <authorList>
            <person name="Alioto T."/>
            <person name="Alioto T."/>
            <person name="Gomez Garrido J."/>
        </authorList>
    </citation>
    <scope>NUCLEOTIDE SEQUENCE [LARGE SCALE GENOMIC DNA]</scope>
</reference>
<evidence type="ECO:0008006" key="9">
    <source>
        <dbReference type="Google" id="ProtNLM"/>
    </source>
</evidence>
<dbReference type="SMART" id="SM00382">
    <property type="entry name" value="AAA"/>
    <property type="match status" value="2"/>
</dbReference>
<keyword evidence="1" id="KW-0547">Nucleotide-binding</keyword>
<dbReference type="InterPro" id="IPR003593">
    <property type="entry name" value="AAA+_ATPase"/>
</dbReference>
<dbReference type="CDD" id="cd03237">
    <property type="entry name" value="ABC_RNaseL_inhibitor_domain2"/>
    <property type="match status" value="1"/>
</dbReference>
<dbReference type="SUPFAM" id="SSF52540">
    <property type="entry name" value="P-loop containing nucleoside triphosphate hydrolases"/>
    <property type="match status" value="2"/>
</dbReference>
<dbReference type="InterPro" id="IPR027417">
    <property type="entry name" value="P-loop_NTPase"/>
</dbReference>
<keyword evidence="2" id="KW-0067">ATP-binding</keyword>
<dbReference type="Pfam" id="PF00005">
    <property type="entry name" value="ABC_tran"/>
    <property type="match status" value="2"/>
</dbReference>
<dbReference type="PROSITE" id="PS00211">
    <property type="entry name" value="ABC_TRANSPORTER_1"/>
    <property type="match status" value="1"/>
</dbReference>
<dbReference type="PROSITE" id="PS50893">
    <property type="entry name" value="ABC_TRANSPORTER_2"/>
    <property type="match status" value="2"/>
</dbReference>
<dbReference type="GO" id="GO:0005524">
    <property type="term" value="F:ATP binding"/>
    <property type="evidence" value="ECO:0007669"/>
    <property type="project" value="UniProtKB-KW"/>
</dbReference>
<feature type="region of interest" description="Disordered" evidence="4">
    <location>
        <begin position="1"/>
        <end position="27"/>
    </location>
</feature>
<dbReference type="InterPro" id="IPR007209">
    <property type="entry name" value="RNaseL-inhib-like_metal-bd_dom"/>
</dbReference>
<evidence type="ECO:0000259" key="5">
    <source>
        <dbReference type="PROSITE" id="PS50893"/>
    </source>
</evidence>
<feature type="region of interest" description="Disordered" evidence="4">
    <location>
        <begin position="258"/>
        <end position="288"/>
    </location>
</feature>
<dbReference type="InterPro" id="IPR017871">
    <property type="entry name" value="ABC_transporter-like_CS"/>
</dbReference>
<dbReference type="Proteomes" id="UP000494165">
    <property type="component" value="Unassembled WGS sequence"/>
</dbReference>
<dbReference type="InterPro" id="IPR013283">
    <property type="entry name" value="RLI1"/>
</dbReference>
<dbReference type="PROSITE" id="PS00198">
    <property type="entry name" value="4FE4S_FER_1"/>
    <property type="match status" value="1"/>
</dbReference>
<dbReference type="InterPro" id="IPR017896">
    <property type="entry name" value="4Fe4S_Fe-S-bd"/>
</dbReference>
<protein>
    <recommendedName>
        <fullName evidence="9">ATP-binding cassette sub-family E member 1</fullName>
    </recommendedName>
</protein>
<dbReference type="EMBL" id="CADEPI010000200">
    <property type="protein sequence ID" value="CAB3380074.1"/>
    <property type="molecule type" value="Genomic_DNA"/>
</dbReference>
<dbReference type="GO" id="GO:0005737">
    <property type="term" value="C:cytoplasm"/>
    <property type="evidence" value="ECO:0007669"/>
    <property type="project" value="UniProtKB-ARBA"/>
</dbReference>
<dbReference type="Pfam" id="PF00037">
    <property type="entry name" value="Fer4"/>
    <property type="match status" value="1"/>
</dbReference>
<dbReference type="AlphaFoldDB" id="A0A8S1DBR1"/>
<dbReference type="FunFam" id="3.40.50.300:FF:000152">
    <property type="entry name" value="ATP-binding cassette, sub-family E, member 1"/>
    <property type="match status" value="1"/>
</dbReference>
<comment type="caution">
    <text evidence="7">The sequence shown here is derived from an EMBL/GenBank/DDBJ whole genome shotgun (WGS) entry which is preliminary data.</text>
</comment>
<evidence type="ECO:0000259" key="6">
    <source>
        <dbReference type="PROSITE" id="PS51379"/>
    </source>
</evidence>